<accession>A0A6J6YP29</accession>
<organism evidence="2">
    <name type="scientific">freshwater metagenome</name>
    <dbReference type="NCBI Taxonomy" id="449393"/>
    <lineage>
        <taxon>unclassified sequences</taxon>
        <taxon>metagenomes</taxon>
        <taxon>ecological metagenomes</taxon>
    </lineage>
</organism>
<protein>
    <submittedName>
        <fullName evidence="2">Unannotated protein</fullName>
    </submittedName>
</protein>
<gene>
    <name evidence="2" type="ORF">UFOPK2992_01568</name>
</gene>
<name>A0A6J6YP29_9ZZZZ</name>
<sequence>MSTVVAGFAERLTWVSNCTLAATVRHGNNAGDCGTQPSNLRRRASAGEPPSTTTSPAVGFSSPAMMRSNVVLPLPDATNSVKNSPGRTVSEISQSASN</sequence>
<dbReference type="AlphaFoldDB" id="A0A6J6YP29"/>
<feature type="region of interest" description="Disordered" evidence="1">
    <location>
        <begin position="75"/>
        <end position="98"/>
    </location>
</feature>
<reference evidence="2" key="1">
    <citation type="submission" date="2020-05" db="EMBL/GenBank/DDBJ databases">
        <authorList>
            <person name="Chiriac C."/>
            <person name="Salcher M."/>
            <person name="Ghai R."/>
            <person name="Kavagutti S V."/>
        </authorList>
    </citation>
    <scope>NUCLEOTIDE SEQUENCE</scope>
</reference>
<evidence type="ECO:0000313" key="2">
    <source>
        <dbReference type="EMBL" id="CAB4810849.1"/>
    </source>
</evidence>
<proteinExistence type="predicted"/>
<dbReference type="EMBL" id="CAFAAI010000305">
    <property type="protein sequence ID" value="CAB4810849.1"/>
    <property type="molecule type" value="Genomic_DNA"/>
</dbReference>
<feature type="region of interest" description="Disordered" evidence="1">
    <location>
        <begin position="25"/>
        <end position="63"/>
    </location>
</feature>
<feature type="compositionally biased region" description="Polar residues" evidence="1">
    <location>
        <begin position="77"/>
        <end position="98"/>
    </location>
</feature>
<evidence type="ECO:0000256" key="1">
    <source>
        <dbReference type="SAM" id="MobiDB-lite"/>
    </source>
</evidence>